<comment type="caution">
    <text evidence="16">The sequence shown here is derived from an EMBL/GenBank/DDBJ whole genome shotgun (WGS) entry which is preliminary data.</text>
</comment>
<dbReference type="PANTHER" id="PTHR31637:SF0">
    <property type="entry name" value="2,3-BISPHOSPHOGLYCERATE-INDEPENDENT PHOSPHOGLYCERATE MUTASE"/>
    <property type="match status" value="1"/>
</dbReference>
<evidence type="ECO:0000256" key="4">
    <source>
        <dbReference type="ARBA" id="ARBA00012026"/>
    </source>
</evidence>
<feature type="active site" description="Phosphoserine intermediate" evidence="10 11">
    <location>
        <position position="61"/>
    </location>
</feature>
<dbReference type="EMBL" id="QNRX01000002">
    <property type="protein sequence ID" value="RBP69028.1"/>
    <property type="molecule type" value="Genomic_DNA"/>
</dbReference>
<feature type="binding site" evidence="10 13">
    <location>
        <position position="444"/>
    </location>
    <ligand>
        <name>Mn(2+)</name>
        <dbReference type="ChEBI" id="CHEBI:29035"/>
        <label>2</label>
    </ligand>
</feature>
<accession>A0A366IDL0</accession>
<dbReference type="Gene3D" id="3.40.720.10">
    <property type="entry name" value="Alkaline Phosphatase, subunit A"/>
    <property type="match status" value="1"/>
</dbReference>
<dbReference type="SUPFAM" id="SSF53649">
    <property type="entry name" value="Alkaline phosphatase-like"/>
    <property type="match status" value="1"/>
</dbReference>
<feature type="binding site" evidence="10 12">
    <location>
        <position position="191"/>
    </location>
    <ligand>
        <name>substrate</name>
    </ligand>
</feature>
<feature type="binding site" evidence="10 13">
    <location>
        <position position="402"/>
    </location>
    <ligand>
        <name>Mn(2+)</name>
        <dbReference type="ChEBI" id="CHEBI:29035"/>
        <label>1</label>
    </ligand>
</feature>
<keyword evidence="7 10" id="KW-0464">Manganese</keyword>
<dbReference type="FunFam" id="3.40.720.10:FF:000001">
    <property type="entry name" value="2,3-bisphosphoglycerate-independent phosphoglycerate mutase"/>
    <property type="match status" value="1"/>
</dbReference>
<evidence type="ECO:0000313" key="16">
    <source>
        <dbReference type="EMBL" id="RBP69028.1"/>
    </source>
</evidence>
<evidence type="ECO:0000256" key="8">
    <source>
        <dbReference type="ARBA" id="ARBA00023235"/>
    </source>
</evidence>
<evidence type="ECO:0000256" key="11">
    <source>
        <dbReference type="PIRSR" id="PIRSR001492-1"/>
    </source>
</evidence>
<protein>
    <recommendedName>
        <fullName evidence="9 10">2,3-bisphosphoglycerate-independent phosphoglycerate mutase</fullName>
        <shortName evidence="10">BPG-independent PGAM</shortName>
        <shortName evidence="10">Phosphoglyceromutase</shortName>
        <shortName evidence="10">iPGM</shortName>
        <ecNumber evidence="4 10">5.4.2.12</ecNumber>
    </recommendedName>
</protein>
<reference evidence="16 17" key="1">
    <citation type="submission" date="2018-06" db="EMBL/GenBank/DDBJ databases">
        <title>Genomic Encyclopedia of Type Strains, Phase IV (KMG-IV): sequencing the most valuable type-strain genomes for metagenomic binning, comparative biology and taxonomic classification.</title>
        <authorList>
            <person name="Goeker M."/>
        </authorList>
    </citation>
    <scope>NUCLEOTIDE SEQUENCE [LARGE SCALE GENOMIC DNA]</scope>
    <source>
        <strain evidence="16 17">DSM 22112</strain>
    </source>
</reference>
<dbReference type="GO" id="GO:0006007">
    <property type="term" value="P:glucose catabolic process"/>
    <property type="evidence" value="ECO:0007669"/>
    <property type="project" value="InterPro"/>
</dbReference>
<evidence type="ECO:0000256" key="12">
    <source>
        <dbReference type="PIRSR" id="PIRSR001492-2"/>
    </source>
</evidence>
<feature type="binding site" evidence="10 12">
    <location>
        <position position="185"/>
    </location>
    <ligand>
        <name>substrate</name>
    </ligand>
</feature>
<feature type="binding site" evidence="10 13">
    <location>
        <position position="11"/>
    </location>
    <ligand>
        <name>Mn(2+)</name>
        <dbReference type="ChEBI" id="CHEBI:29035"/>
        <label>2</label>
    </ligand>
</feature>
<evidence type="ECO:0000256" key="6">
    <source>
        <dbReference type="ARBA" id="ARBA00023152"/>
    </source>
</evidence>
<dbReference type="Gene3D" id="3.40.1450.10">
    <property type="entry name" value="BPG-independent phosphoglycerate mutase, domain B"/>
    <property type="match status" value="1"/>
</dbReference>
<dbReference type="InterPro" id="IPR005995">
    <property type="entry name" value="Pgm_bpd_ind"/>
</dbReference>
<dbReference type="Pfam" id="PF06415">
    <property type="entry name" value="iPGM_N"/>
    <property type="match status" value="1"/>
</dbReference>
<evidence type="ECO:0000256" key="3">
    <source>
        <dbReference type="ARBA" id="ARBA00008819"/>
    </source>
</evidence>
<evidence type="ECO:0000256" key="5">
    <source>
        <dbReference type="ARBA" id="ARBA00022723"/>
    </source>
</evidence>
<feature type="binding site" evidence="10 13">
    <location>
        <position position="462"/>
    </location>
    <ligand>
        <name>Mn(2+)</name>
        <dbReference type="ChEBI" id="CHEBI:29035"/>
        <label>1</label>
    </ligand>
</feature>
<dbReference type="AlphaFoldDB" id="A0A366IDL0"/>
<dbReference type="EC" id="5.4.2.12" evidence="4 10"/>
<keyword evidence="5 10" id="KW-0479">Metal-binding</keyword>
<dbReference type="PANTHER" id="PTHR31637">
    <property type="entry name" value="2,3-BISPHOSPHOGLYCERATE-INDEPENDENT PHOSPHOGLYCERATE MUTASE"/>
    <property type="match status" value="1"/>
</dbReference>
<dbReference type="HAMAP" id="MF_01038">
    <property type="entry name" value="GpmI"/>
    <property type="match status" value="1"/>
</dbReference>
<name>A0A366IDL0_9FIRM</name>
<dbReference type="FunFam" id="3.40.1450.10:FF:000001">
    <property type="entry name" value="2,3-bisphosphoglycerate-independent phosphoglycerate mutase"/>
    <property type="match status" value="1"/>
</dbReference>
<dbReference type="InterPro" id="IPR017850">
    <property type="entry name" value="Alkaline_phosphatase_core_sf"/>
</dbReference>
<feature type="domain" description="Metalloenzyme" evidence="14">
    <location>
        <begin position="6"/>
        <end position="500"/>
    </location>
</feature>
<keyword evidence="8 10" id="KW-0413">Isomerase</keyword>
<proteinExistence type="inferred from homology"/>
<dbReference type="Pfam" id="PF01676">
    <property type="entry name" value="Metalloenzyme"/>
    <property type="match status" value="1"/>
</dbReference>
<dbReference type="OrthoDB" id="9800863at2"/>
<feature type="domain" description="BPG-independent PGAM N-terminal" evidence="15">
    <location>
        <begin position="81"/>
        <end position="297"/>
    </location>
</feature>
<dbReference type="InterPro" id="IPR011258">
    <property type="entry name" value="BPG-indep_PGM_N"/>
</dbReference>
<evidence type="ECO:0000256" key="1">
    <source>
        <dbReference type="ARBA" id="ARBA00000370"/>
    </source>
</evidence>
<dbReference type="GO" id="GO:0043937">
    <property type="term" value="P:regulation of sporulation"/>
    <property type="evidence" value="ECO:0007669"/>
    <property type="project" value="UniProtKB-ARBA"/>
</dbReference>
<evidence type="ECO:0000256" key="13">
    <source>
        <dbReference type="PIRSR" id="PIRSR001492-3"/>
    </source>
</evidence>
<feature type="binding site" evidence="10 13">
    <location>
        <position position="443"/>
    </location>
    <ligand>
        <name>Mn(2+)</name>
        <dbReference type="ChEBI" id="CHEBI:29035"/>
        <label>2</label>
    </ligand>
</feature>
<dbReference type="GO" id="GO:0006096">
    <property type="term" value="P:glycolytic process"/>
    <property type="evidence" value="ECO:0007669"/>
    <property type="project" value="UniProtKB-UniRule"/>
</dbReference>
<comment type="function">
    <text evidence="10">Catalyzes the interconversion of 2-phosphoglycerate and 3-phosphoglycerate.</text>
</comment>
<dbReference type="NCBIfam" id="TIGR01307">
    <property type="entry name" value="pgm_bpd_ind"/>
    <property type="match status" value="1"/>
</dbReference>
<keyword evidence="17" id="KW-1185">Reference proteome</keyword>
<feature type="binding site" evidence="10 12">
    <location>
        <position position="335"/>
    </location>
    <ligand>
        <name>substrate</name>
    </ligand>
</feature>
<sequence length="511" mass="55646">MDILSAIIILDGYGCSKETAGNAIKAAKTPVLDALWQENPHSLLNASGLAVGLPEGQMGNSEVGHLNIGAGRVVYQELTRITKSIEDGDFYENPELIEAIESARVNGTAIHLMGLLSDGGVHSHQDHLIALIDMIKKKGFKEKVYIHCFLDGRDTPPTSGLHYVELLEQKIGEIGLGQIATVSGRYYAMDRDNRWERVKLAYDAMVNSVGKKAESAVQAVKDSYKEQVNDEFVLPTVICNGENPIGAIGEKDSVVFFNFRPDRARQITRALTDEEFDGFERENGYKKLYFATMTQYDTTLDNVHVAFKPQSINNTLGETISKNGLKQLRIAETEKYAHVTYFFNGGAEREYAGEDRALISSPKVATYDLKPDMSAYEVAEKVVKAIGEKDYSLIVLNFANCDMVGHTGVFGAAVKAVEAVDECLGKVIEAIKAKGGCALITADHGNAEQMVDPESGEAFTAHTTNPVTCILTGAKDVTSIKDGKLADIAPTILQLLNIDKPAEMTGESLIN</sequence>
<gene>
    <name evidence="10" type="primary">gpmI</name>
    <name evidence="16" type="ORF">DES36_102172</name>
</gene>
<comment type="subunit">
    <text evidence="10">Monomer.</text>
</comment>
<comment type="cofactor">
    <cofactor evidence="10">
        <name>Mn(2+)</name>
        <dbReference type="ChEBI" id="CHEBI:29035"/>
    </cofactor>
    <text evidence="10">Binds 2 manganese ions per subunit.</text>
</comment>
<evidence type="ECO:0000259" key="14">
    <source>
        <dbReference type="Pfam" id="PF01676"/>
    </source>
</evidence>
<evidence type="ECO:0000256" key="10">
    <source>
        <dbReference type="HAMAP-Rule" id="MF_01038"/>
    </source>
</evidence>
<evidence type="ECO:0000256" key="9">
    <source>
        <dbReference type="ARBA" id="ARBA00071648"/>
    </source>
</evidence>
<dbReference type="UniPathway" id="UPA00109">
    <property type="reaction ID" value="UER00186"/>
</dbReference>
<evidence type="ECO:0000259" key="15">
    <source>
        <dbReference type="Pfam" id="PF06415"/>
    </source>
</evidence>
<dbReference type="Proteomes" id="UP000253490">
    <property type="component" value="Unassembled WGS sequence"/>
</dbReference>
<dbReference type="InterPro" id="IPR006124">
    <property type="entry name" value="Metalloenzyme"/>
</dbReference>
<comment type="similarity">
    <text evidence="3 10">Belongs to the BPG-independent phosphoglycerate mutase family.</text>
</comment>
<evidence type="ECO:0000256" key="2">
    <source>
        <dbReference type="ARBA" id="ARBA00004798"/>
    </source>
</evidence>
<dbReference type="GO" id="GO:0004619">
    <property type="term" value="F:phosphoglycerate mutase activity"/>
    <property type="evidence" value="ECO:0007669"/>
    <property type="project" value="UniProtKB-UniRule"/>
</dbReference>
<dbReference type="InterPro" id="IPR036646">
    <property type="entry name" value="PGAM_B_sf"/>
</dbReference>
<dbReference type="CDD" id="cd16010">
    <property type="entry name" value="iPGM"/>
    <property type="match status" value="1"/>
</dbReference>
<comment type="pathway">
    <text evidence="2 10">Carbohydrate degradation; glycolysis; pyruvate from D-glyceraldehyde 3-phosphate: step 3/5.</text>
</comment>
<keyword evidence="6 10" id="KW-0324">Glycolysis</keyword>
<feature type="binding site" evidence="10 13">
    <location>
        <position position="406"/>
    </location>
    <ligand>
        <name>Mn(2+)</name>
        <dbReference type="ChEBI" id="CHEBI:29035"/>
        <label>1</label>
    </ligand>
</feature>
<comment type="catalytic activity">
    <reaction evidence="1 10">
        <text>(2R)-2-phosphoglycerate = (2R)-3-phosphoglycerate</text>
        <dbReference type="Rhea" id="RHEA:15901"/>
        <dbReference type="ChEBI" id="CHEBI:58272"/>
        <dbReference type="ChEBI" id="CHEBI:58289"/>
        <dbReference type="EC" id="5.4.2.12"/>
    </reaction>
</comment>
<feature type="binding site" evidence="10 13">
    <location>
        <position position="61"/>
    </location>
    <ligand>
        <name>Mn(2+)</name>
        <dbReference type="ChEBI" id="CHEBI:29035"/>
        <label>2</label>
    </ligand>
</feature>
<dbReference type="RefSeq" id="WP_113919596.1">
    <property type="nucleotide sequence ID" value="NZ_QNRX01000002.1"/>
</dbReference>
<feature type="binding site" evidence="10 12">
    <location>
        <begin position="260"/>
        <end position="263"/>
    </location>
    <ligand>
        <name>substrate</name>
    </ligand>
</feature>
<dbReference type="PIRSF" id="PIRSF001492">
    <property type="entry name" value="IPGAM"/>
    <property type="match status" value="1"/>
</dbReference>
<evidence type="ECO:0000313" key="17">
    <source>
        <dbReference type="Proteomes" id="UP000253490"/>
    </source>
</evidence>
<dbReference type="SUPFAM" id="SSF64158">
    <property type="entry name" value="2,3-Bisphosphoglycerate-independent phosphoglycerate mutase, substrate-binding domain"/>
    <property type="match status" value="1"/>
</dbReference>
<organism evidence="16 17">
    <name type="scientific">Alkalibaculum bacchi</name>
    <dbReference type="NCBI Taxonomy" id="645887"/>
    <lineage>
        <taxon>Bacteria</taxon>
        <taxon>Bacillati</taxon>
        <taxon>Bacillota</taxon>
        <taxon>Clostridia</taxon>
        <taxon>Eubacteriales</taxon>
        <taxon>Eubacteriaceae</taxon>
        <taxon>Alkalibaculum</taxon>
    </lineage>
</organism>
<feature type="binding site" evidence="10 12">
    <location>
        <position position="122"/>
    </location>
    <ligand>
        <name>substrate</name>
    </ligand>
</feature>
<dbReference type="GO" id="GO:0005829">
    <property type="term" value="C:cytosol"/>
    <property type="evidence" value="ECO:0007669"/>
    <property type="project" value="TreeGrafter"/>
</dbReference>
<dbReference type="GO" id="GO:0030145">
    <property type="term" value="F:manganese ion binding"/>
    <property type="evidence" value="ECO:0007669"/>
    <property type="project" value="UniProtKB-UniRule"/>
</dbReference>
<evidence type="ECO:0000256" key="7">
    <source>
        <dbReference type="ARBA" id="ARBA00023211"/>
    </source>
</evidence>
<feature type="binding site" evidence="10 12">
    <location>
        <begin position="153"/>
        <end position="154"/>
    </location>
    <ligand>
        <name>substrate</name>
    </ligand>
</feature>